<dbReference type="CDD" id="cd00093">
    <property type="entry name" value="HTH_XRE"/>
    <property type="match status" value="1"/>
</dbReference>
<reference evidence="1 2" key="1">
    <citation type="submission" date="2019-07" db="EMBL/GenBank/DDBJ databases">
        <title>Whole genome shotgun sequence of Streptococcus oligofermentans NBRC 106105.</title>
        <authorList>
            <person name="Hosoyama A."/>
            <person name="Uohara A."/>
            <person name="Ohji S."/>
            <person name="Ichikawa N."/>
        </authorList>
    </citation>
    <scope>NUCLEOTIDE SEQUENCE [LARGE SCALE GENOMIC DNA]</scope>
    <source>
        <strain evidence="1 2">NBRC 106105</strain>
    </source>
</reference>
<dbReference type="InterPro" id="IPR010982">
    <property type="entry name" value="Lambda_DNA-bd_dom_sf"/>
</dbReference>
<dbReference type="RefSeq" id="WP_015605375.1">
    <property type="nucleotide sequence ID" value="NZ_BJYQ01000062.1"/>
</dbReference>
<sequence length="178" mass="20368">MANINNVFGKPPTRIKEMIKKSGKKLKEISQESGVPYGALSSYNQGTRKPKEENAKKLADYFGVSIPFLLGIEQSPNKTVNSWENLTDDAKTAYLYMLNMAQSVNGIELLSQEEIQKLQSIHEKRRKILKQLSDLQNQLFELENQEESLRNSLNHDIQELFNRIANEEGEIELTINDL</sequence>
<dbReference type="AlphaFoldDB" id="A0A428GD74"/>
<comment type="caution">
    <text evidence="1">The sequence shown here is derived from an EMBL/GenBank/DDBJ whole genome shotgun (WGS) entry which is preliminary data.</text>
</comment>
<evidence type="ECO:0000313" key="1">
    <source>
        <dbReference type="EMBL" id="GEN96993.1"/>
    </source>
</evidence>
<proteinExistence type="predicted"/>
<dbReference type="PROSITE" id="PS50943">
    <property type="entry name" value="HTH_CROC1"/>
    <property type="match status" value="1"/>
</dbReference>
<name>A0A428GD74_STRCR</name>
<dbReference type="Gene3D" id="1.10.260.40">
    <property type="entry name" value="lambda repressor-like DNA-binding domains"/>
    <property type="match status" value="1"/>
</dbReference>
<dbReference type="SUPFAM" id="SSF47413">
    <property type="entry name" value="lambda repressor-like DNA-binding domains"/>
    <property type="match status" value="1"/>
</dbReference>
<dbReference type="EMBL" id="BJYQ01000062">
    <property type="protein sequence ID" value="GEN96993.1"/>
    <property type="molecule type" value="Genomic_DNA"/>
</dbReference>
<accession>A0A428GD74</accession>
<dbReference type="Pfam" id="PF01381">
    <property type="entry name" value="HTH_3"/>
    <property type="match status" value="1"/>
</dbReference>
<protein>
    <submittedName>
        <fullName evidence="1">Uncharacterized protein</fullName>
    </submittedName>
</protein>
<dbReference type="SMART" id="SM00530">
    <property type="entry name" value="HTH_XRE"/>
    <property type="match status" value="1"/>
</dbReference>
<dbReference type="InterPro" id="IPR001387">
    <property type="entry name" value="Cro/C1-type_HTH"/>
</dbReference>
<organism evidence="1 2">
    <name type="scientific">Streptococcus cristatus</name>
    <dbReference type="NCBI Taxonomy" id="45634"/>
    <lineage>
        <taxon>Bacteria</taxon>
        <taxon>Bacillati</taxon>
        <taxon>Bacillota</taxon>
        <taxon>Bacilli</taxon>
        <taxon>Lactobacillales</taxon>
        <taxon>Streptococcaceae</taxon>
        <taxon>Streptococcus</taxon>
    </lineage>
</organism>
<dbReference type="Proteomes" id="UP000321868">
    <property type="component" value="Unassembled WGS sequence"/>
</dbReference>
<evidence type="ECO:0000313" key="2">
    <source>
        <dbReference type="Proteomes" id="UP000321868"/>
    </source>
</evidence>
<dbReference type="GO" id="GO:0003677">
    <property type="term" value="F:DNA binding"/>
    <property type="evidence" value="ECO:0007669"/>
    <property type="project" value="InterPro"/>
</dbReference>
<dbReference type="OrthoDB" id="9805856at2"/>
<gene>
    <name evidence="1" type="ORF">SOL01_08670</name>
</gene>